<dbReference type="eggNOG" id="COG1018">
    <property type="taxonomic scope" value="Bacteria"/>
</dbReference>
<feature type="domain" description="2Fe-2S ferredoxin-type" evidence="1">
    <location>
        <begin position="38"/>
        <end position="113"/>
    </location>
</feature>
<dbReference type="SUPFAM" id="SSF54292">
    <property type="entry name" value="2Fe-2S ferredoxin-like"/>
    <property type="match status" value="1"/>
</dbReference>
<reference evidence="2 3" key="1">
    <citation type="journal article" date="2003" name="DNA Res.">
        <title>Complete genome structure of Gloeobacter violaceus PCC 7421, a cyanobacterium that lacks thylakoids.</title>
        <authorList>
            <person name="Nakamura Y."/>
            <person name="Kaneko T."/>
            <person name="Sato S."/>
            <person name="Mimuro M."/>
            <person name="Miyashita H."/>
            <person name="Tsuchiya T."/>
            <person name="Sasamoto S."/>
            <person name="Watanabe A."/>
            <person name="Kawashima K."/>
            <person name="Kishida Y."/>
            <person name="Kiyokawa C."/>
            <person name="Kohara M."/>
            <person name="Matsumoto M."/>
            <person name="Matsuno A."/>
            <person name="Nakazaki N."/>
            <person name="Shimpo S."/>
            <person name="Takeuchi C."/>
            <person name="Yamada M."/>
            <person name="Tabata S."/>
        </authorList>
    </citation>
    <scope>NUCLEOTIDE SEQUENCE [LARGE SCALE GENOMIC DNA]</scope>
    <source>
        <strain evidence="3">ATCC 29082 / PCC 7421</strain>
    </source>
</reference>
<sequence length="113" mass="12415">MQPGRLRLETYRLVPVLRAIRIRELCRYDRGMDPNALCSVCFLTPAGPVLVQASAEDTVVRAAARAGLAIPTQCRHGFCATCEVHVQTGPQRRALRACVELVEPGMAVILTDR</sequence>
<dbReference type="Proteomes" id="UP000000557">
    <property type="component" value="Chromosome"/>
</dbReference>
<dbReference type="STRING" id="251221.gene:10760235"/>
<dbReference type="InterPro" id="IPR006058">
    <property type="entry name" value="2Fe2S_fd_BS"/>
</dbReference>
<dbReference type="Gene3D" id="3.10.20.30">
    <property type="match status" value="1"/>
</dbReference>
<dbReference type="InterPro" id="IPR001041">
    <property type="entry name" value="2Fe-2S_ferredoxin-type"/>
</dbReference>
<accession>Q7NH04</accession>
<dbReference type="GO" id="GO:0051537">
    <property type="term" value="F:2 iron, 2 sulfur cluster binding"/>
    <property type="evidence" value="ECO:0007669"/>
    <property type="project" value="InterPro"/>
</dbReference>
<gene>
    <name evidence="2" type="ordered locus">gll2733</name>
</gene>
<dbReference type="AlphaFoldDB" id="Q7NH04"/>
<dbReference type="PROSITE" id="PS00197">
    <property type="entry name" value="2FE2S_FER_1"/>
    <property type="match status" value="1"/>
</dbReference>
<dbReference type="EnsemblBacteria" id="BAC90674">
    <property type="protein sequence ID" value="BAC90674"/>
    <property type="gene ID" value="BAC90674"/>
</dbReference>
<evidence type="ECO:0000313" key="3">
    <source>
        <dbReference type="Proteomes" id="UP000000557"/>
    </source>
</evidence>
<name>Q7NH04_GLOVI</name>
<dbReference type="RefSeq" id="WP_011142727.1">
    <property type="nucleotide sequence ID" value="NC_005125.1"/>
</dbReference>
<dbReference type="InterPro" id="IPR036010">
    <property type="entry name" value="2Fe-2S_ferredoxin-like_sf"/>
</dbReference>
<evidence type="ECO:0000313" key="2">
    <source>
        <dbReference type="EMBL" id="BAC90674.1"/>
    </source>
</evidence>
<dbReference type="OrthoDB" id="573392at2"/>
<evidence type="ECO:0000259" key="1">
    <source>
        <dbReference type="PROSITE" id="PS51085"/>
    </source>
</evidence>
<dbReference type="EMBL" id="BA000045">
    <property type="protein sequence ID" value="BAC90674.1"/>
    <property type="molecule type" value="Genomic_DNA"/>
</dbReference>
<dbReference type="KEGG" id="gvi:gll2733"/>
<dbReference type="InterPro" id="IPR012675">
    <property type="entry name" value="Beta-grasp_dom_sf"/>
</dbReference>
<organism evidence="2 3">
    <name type="scientific">Gloeobacter violaceus (strain ATCC 29082 / PCC 7421)</name>
    <dbReference type="NCBI Taxonomy" id="251221"/>
    <lineage>
        <taxon>Bacteria</taxon>
        <taxon>Bacillati</taxon>
        <taxon>Cyanobacteriota</taxon>
        <taxon>Cyanophyceae</taxon>
        <taxon>Gloeobacterales</taxon>
        <taxon>Gloeobacteraceae</taxon>
        <taxon>Gloeobacter</taxon>
    </lineage>
</organism>
<dbReference type="InParanoid" id="Q7NH04"/>
<dbReference type="HOGENOM" id="CLU_2129897_0_0_3"/>
<dbReference type="PROSITE" id="PS51085">
    <property type="entry name" value="2FE2S_FER_2"/>
    <property type="match status" value="1"/>
</dbReference>
<dbReference type="CDD" id="cd00207">
    <property type="entry name" value="fer2"/>
    <property type="match status" value="1"/>
</dbReference>
<dbReference type="Pfam" id="PF00111">
    <property type="entry name" value="Fer2"/>
    <property type="match status" value="1"/>
</dbReference>
<reference evidence="2 3" key="2">
    <citation type="journal article" date="2003" name="DNA Res.">
        <title>Complete genome structure of Gloeobacter violaceus PCC 7421, a cyanobacterium that lacks thylakoids (supplement).</title>
        <authorList>
            <person name="Nakamura Y."/>
            <person name="Kaneko T."/>
            <person name="Sato S."/>
            <person name="Mimuro M."/>
            <person name="Miyashita H."/>
            <person name="Tsuchiya T."/>
            <person name="Sasamoto S."/>
            <person name="Watanabe A."/>
            <person name="Kawashima K."/>
            <person name="Kishida Y."/>
            <person name="Kiyokawa C."/>
            <person name="Kohara M."/>
            <person name="Matsumoto M."/>
            <person name="Matsuno A."/>
            <person name="Nakazaki N."/>
            <person name="Shimpo S."/>
            <person name="Takeuchi C."/>
            <person name="Yamada M."/>
            <person name="Tabata S."/>
        </authorList>
    </citation>
    <scope>NUCLEOTIDE SEQUENCE [LARGE SCALE GENOMIC DNA]</scope>
    <source>
        <strain evidence="3">ATCC 29082 / PCC 7421</strain>
    </source>
</reference>
<keyword evidence="3" id="KW-1185">Reference proteome</keyword>
<proteinExistence type="predicted"/>
<protein>
    <submittedName>
        <fullName evidence="2">Gll2733 protein</fullName>
    </submittedName>
</protein>